<accession>A0A177KZA3</accession>
<sequence>MLLRCKDENIQILNEKAFDTGIVKAVSHPRHTYSHFVLHKIISIQKIITVIIVWGIQIIAND</sequence>
<organism evidence="1 2">
    <name type="scientific">Domibacillus aminovorans</name>
    <dbReference type="NCBI Taxonomy" id="29332"/>
    <lineage>
        <taxon>Bacteria</taxon>
        <taxon>Bacillati</taxon>
        <taxon>Bacillota</taxon>
        <taxon>Bacilli</taxon>
        <taxon>Bacillales</taxon>
        <taxon>Bacillaceae</taxon>
        <taxon>Domibacillus</taxon>
    </lineage>
</organism>
<gene>
    <name evidence="1" type="ORF">AWH48_16985</name>
</gene>
<protein>
    <submittedName>
        <fullName evidence="1">Uncharacterized protein</fullName>
    </submittedName>
</protein>
<reference evidence="1 2" key="1">
    <citation type="submission" date="2016-01" db="EMBL/GenBank/DDBJ databases">
        <title>Investigation of taxonomic status of Bacillus aminovorans.</title>
        <authorList>
            <person name="Verma A."/>
            <person name="Pal Y."/>
            <person name="Krishnamurthi S."/>
        </authorList>
    </citation>
    <scope>NUCLEOTIDE SEQUENCE [LARGE SCALE GENOMIC DNA]</scope>
    <source>
        <strain evidence="1 2">DSM 4337</strain>
    </source>
</reference>
<dbReference type="Proteomes" id="UP000077271">
    <property type="component" value="Unassembled WGS sequence"/>
</dbReference>
<comment type="caution">
    <text evidence="1">The sequence shown here is derived from an EMBL/GenBank/DDBJ whole genome shotgun (WGS) entry which is preliminary data.</text>
</comment>
<dbReference type="EMBL" id="LQWZ01000007">
    <property type="protein sequence ID" value="OAH58690.1"/>
    <property type="molecule type" value="Genomic_DNA"/>
</dbReference>
<dbReference type="AlphaFoldDB" id="A0A177KZA3"/>
<name>A0A177KZA3_9BACI</name>
<proteinExistence type="predicted"/>
<evidence type="ECO:0000313" key="2">
    <source>
        <dbReference type="Proteomes" id="UP000077271"/>
    </source>
</evidence>
<evidence type="ECO:0000313" key="1">
    <source>
        <dbReference type="EMBL" id="OAH58690.1"/>
    </source>
</evidence>